<name>A0ABY6HQW4_9ARCH</name>
<sequence>MTHYLMKIVENPKPKDPVKDAPDVHKHFTRYSKGMFDGPVFKVSQTKTKISIWCSYEYEDVATKIALKLIPEDEIMVKGNIIGAMDFKPLIEKIGFSKAWYPVKSKGKAVNYSAINKTNVPVAKEMLVALEEKGTPYVYNLLSFASKDKTVDLKTKMKPPRPSSKNPDETSPGGKIKFCTLKIPNTPENLDLVLDMVAKDFKDEIPPKWKSITISNSYEITDLEFPPKDKNLNSRLFRLHTLRKGKLNRIAEIDKNSVTNTIEFTA</sequence>
<keyword evidence="3" id="KW-1185">Reference proteome</keyword>
<dbReference type="EMBL" id="CP104013">
    <property type="protein sequence ID" value="UYP45785.1"/>
    <property type="molecule type" value="Genomic_DNA"/>
</dbReference>
<protein>
    <submittedName>
        <fullName evidence="2">Uncharacterized protein</fullName>
    </submittedName>
</protein>
<dbReference type="Proteomes" id="UP001208689">
    <property type="component" value="Chromosome"/>
</dbReference>
<reference evidence="2" key="1">
    <citation type="submission" date="2022-09" db="EMBL/GenBank/DDBJ databases">
        <title>Actin cytoskeleton and complex cell architecture in an #Asgard archaeon.</title>
        <authorList>
            <person name="Ponce Toledo R.I."/>
            <person name="Schleper C."/>
            <person name="Rodrigues Oliveira T."/>
            <person name="Wollweber F."/>
            <person name="Xu J."/>
            <person name="Rittmann S."/>
            <person name="Klingl A."/>
            <person name="Pilhofer M."/>
        </authorList>
    </citation>
    <scope>NUCLEOTIDE SEQUENCE</scope>
    <source>
        <strain evidence="2">B-35</strain>
    </source>
</reference>
<evidence type="ECO:0000313" key="2">
    <source>
        <dbReference type="EMBL" id="UYP45785.1"/>
    </source>
</evidence>
<gene>
    <name evidence="2" type="ORF">NEF87_002070</name>
</gene>
<evidence type="ECO:0000256" key="1">
    <source>
        <dbReference type="SAM" id="MobiDB-lite"/>
    </source>
</evidence>
<proteinExistence type="predicted"/>
<evidence type="ECO:0000313" key="3">
    <source>
        <dbReference type="Proteomes" id="UP001208689"/>
    </source>
</evidence>
<accession>A0ABY6HQW4</accession>
<organism evidence="2 3">
    <name type="scientific">Candidatus Lokiarchaeum ossiferum</name>
    <dbReference type="NCBI Taxonomy" id="2951803"/>
    <lineage>
        <taxon>Archaea</taxon>
        <taxon>Promethearchaeati</taxon>
        <taxon>Promethearchaeota</taxon>
        <taxon>Promethearchaeia</taxon>
        <taxon>Promethearchaeales</taxon>
        <taxon>Promethearchaeaceae</taxon>
        <taxon>Candidatus Lokiarchaeum</taxon>
    </lineage>
</organism>
<feature type="region of interest" description="Disordered" evidence="1">
    <location>
        <begin position="153"/>
        <end position="173"/>
    </location>
</feature>